<dbReference type="PANTHER" id="PTHR46729:SF1">
    <property type="entry name" value="LEUKOCYTE RECEPTOR CLUSTER MEMBER 9"/>
    <property type="match status" value="1"/>
</dbReference>
<feature type="signal peptide" evidence="2">
    <location>
        <begin position="1"/>
        <end position="31"/>
    </location>
</feature>
<dbReference type="HOGENOM" id="CLU_367452_0_0_1"/>
<gene>
    <name evidence="4" type="ORF">THAPS_23492</name>
</gene>
<dbReference type="EMBL" id="CP001160">
    <property type="protein sequence ID" value="ACI64931.1"/>
    <property type="molecule type" value="Genomic_DNA"/>
</dbReference>
<feature type="region of interest" description="Disordered" evidence="1">
    <location>
        <begin position="716"/>
        <end position="759"/>
    </location>
</feature>
<feature type="domain" description="MJ1316 RNA cyclic group end recognition" evidence="3">
    <location>
        <begin position="442"/>
        <end position="515"/>
    </location>
</feature>
<dbReference type="SUPFAM" id="SSF55068">
    <property type="entry name" value="Peptide methionine sulfoxide reductase"/>
    <property type="match status" value="1"/>
</dbReference>
<feature type="compositionally biased region" description="Basic residues" evidence="1">
    <location>
        <begin position="729"/>
        <end position="746"/>
    </location>
</feature>
<dbReference type="eggNOG" id="ENOG502RZE5">
    <property type="taxonomic scope" value="Eukaryota"/>
</dbReference>
<dbReference type="GO" id="GO:0008113">
    <property type="term" value="F:peptide-methionine (S)-S-oxide reductase activity"/>
    <property type="evidence" value="ECO:0007669"/>
    <property type="project" value="InterPro"/>
</dbReference>
<feature type="region of interest" description="Disordered" evidence="1">
    <location>
        <begin position="665"/>
        <end position="685"/>
    </location>
</feature>
<evidence type="ECO:0000256" key="1">
    <source>
        <dbReference type="SAM" id="MobiDB-lite"/>
    </source>
</evidence>
<reference evidence="4 5" key="1">
    <citation type="journal article" date="2004" name="Science">
        <title>The genome of the diatom Thalassiosira pseudonana: ecology, evolution, and metabolism.</title>
        <authorList>
            <person name="Armbrust E.V."/>
            <person name="Berges J.A."/>
            <person name="Bowler C."/>
            <person name="Green B.R."/>
            <person name="Martinez D."/>
            <person name="Putnam N.H."/>
            <person name="Zhou S."/>
            <person name="Allen A.E."/>
            <person name="Apt K.E."/>
            <person name="Bechner M."/>
            <person name="Brzezinski M.A."/>
            <person name="Chaal B.K."/>
            <person name="Chiovitti A."/>
            <person name="Davis A.K."/>
            <person name="Demarest M.S."/>
            <person name="Detter J.C."/>
            <person name="Glavina T."/>
            <person name="Goodstein D."/>
            <person name="Hadi M.Z."/>
            <person name="Hellsten U."/>
            <person name="Hildebrand M."/>
            <person name="Jenkins B.D."/>
            <person name="Jurka J."/>
            <person name="Kapitonov V.V."/>
            <person name="Kroger N."/>
            <person name="Lau W.W."/>
            <person name="Lane T.W."/>
            <person name="Larimer F.W."/>
            <person name="Lippmeier J.C."/>
            <person name="Lucas S."/>
            <person name="Medina M."/>
            <person name="Montsant A."/>
            <person name="Obornik M."/>
            <person name="Parker M.S."/>
            <person name="Palenik B."/>
            <person name="Pazour G.J."/>
            <person name="Richardson P.M."/>
            <person name="Rynearson T.A."/>
            <person name="Saito M.A."/>
            <person name="Schwartz D.C."/>
            <person name="Thamatrakoln K."/>
            <person name="Valentin K."/>
            <person name="Vardi A."/>
            <person name="Wilkerson F.P."/>
            <person name="Rokhsar D.S."/>
        </authorList>
    </citation>
    <scope>NUCLEOTIDE SEQUENCE [LARGE SCALE GENOMIC DNA]</scope>
    <source>
        <strain evidence="4 5">CCMP1335</strain>
    </source>
</reference>
<organism evidence="4 5">
    <name type="scientific">Thalassiosira pseudonana</name>
    <name type="common">Marine diatom</name>
    <name type="synonym">Cyclotella nana</name>
    <dbReference type="NCBI Taxonomy" id="35128"/>
    <lineage>
        <taxon>Eukaryota</taxon>
        <taxon>Sar</taxon>
        <taxon>Stramenopiles</taxon>
        <taxon>Ochrophyta</taxon>
        <taxon>Bacillariophyta</taxon>
        <taxon>Coscinodiscophyceae</taxon>
        <taxon>Thalassiosirophycidae</taxon>
        <taxon>Thalassiosirales</taxon>
        <taxon>Thalassiosiraceae</taxon>
        <taxon>Thalassiosira</taxon>
    </lineage>
</organism>
<feature type="chain" id="PRO_5002841392" description="MJ1316 RNA cyclic group end recognition domain-containing protein" evidence="2">
    <location>
        <begin position="32"/>
        <end position="759"/>
    </location>
</feature>
<reference evidence="4 5" key="2">
    <citation type="journal article" date="2008" name="Nature">
        <title>The Phaeodactylum genome reveals the evolutionary history of diatom genomes.</title>
        <authorList>
            <person name="Bowler C."/>
            <person name="Allen A.E."/>
            <person name="Badger J.H."/>
            <person name="Grimwood J."/>
            <person name="Jabbari K."/>
            <person name="Kuo A."/>
            <person name="Maheswari U."/>
            <person name="Martens C."/>
            <person name="Maumus F."/>
            <person name="Otillar R.P."/>
            <person name="Rayko E."/>
            <person name="Salamov A."/>
            <person name="Vandepoele K."/>
            <person name="Beszteri B."/>
            <person name="Gruber A."/>
            <person name="Heijde M."/>
            <person name="Katinka M."/>
            <person name="Mock T."/>
            <person name="Valentin K."/>
            <person name="Verret F."/>
            <person name="Berges J.A."/>
            <person name="Brownlee C."/>
            <person name="Cadoret J.P."/>
            <person name="Chiovitti A."/>
            <person name="Choi C.J."/>
            <person name="Coesel S."/>
            <person name="De Martino A."/>
            <person name="Detter J.C."/>
            <person name="Durkin C."/>
            <person name="Falciatore A."/>
            <person name="Fournet J."/>
            <person name="Haruta M."/>
            <person name="Huysman M.J."/>
            <person name="Jenkins B.D."/>
            <person name="Jiroutova K."/>
            <person name="Jorgensen R.E."/>
            <person name="Joubert Y."/>
            <person name="Kaplan A."/>
            <person name="Kroger N."/>
            <person name="Kroth P.G."/>
            <person name="La Roche J."/>
            <person name="Lindquist E."/>
            <person name="Lommer M."/>
            <person name="Martin-Jezequel V."/>
            <person name="Lopez P.J."/>
            <person name="Lucas S."/>
            <person name="Mangogna M."/>
            <person name="McGinnis K."/>
            <person name="Medlin L.K."/>
            <person name="Montsant A."/>
            <person name="Oudot-Le Secq M.P."/>
            <person name="Napoli C."/>
            <person name="Obornik M."/>
            <person name="Parker M.S."/>
            <person name="Petit J.L."/>
            <person name="Porcel B.M."/>
            <person name="Poulsen N."/>
            <person name="Robison M."/>
            <person name="Rychlewski L."/>
            <person name="Rynearson T.A."/>
            <person name="Schmutz J."/>
            <person name="Shapiro H."/>
            <person name="Siaut M."/>
            <person name="Stanley M."/>
            <person name="Sussman M.R."/>
            <person name="Taylor A.R."/>
            <person name="Vardi A."/>
            <person name="von Dassow P."/>
            <person name="Vyverman W."/>
            <person name="Willis A."/>
            <person name="Wyrwicz L.S."/>
            <person name="Rokhsar D.S."/>
            <person name="Weissenbach J."/>
            <person name="Armbrust E.V."/>
            <person name="Green B.R."/>
            <person name="Van de Peer Y."/>
            <person name="Grigoriev I.V."/>
        </authorList>
    </citation>
    <scope>NUCLEOTIDE SEQUENCE [LARGE SCALE GENOMIC DNA]</scope>
    <source>
        <strain evidence="4 5">CCMP1335</strain>
    </source>
</reference>
<evidence type="ECO:0000259" key="3">
    <source>
        <dbReference type="Pfam" id="PF04457"/>
    </source>
</evidence>
<dbReference type="InterPro" id="IPR042653">
    <property type="entry name" value="Leng9"/>
</dbReference>
<dbReference type="InterPro" id="IPR040459">
    <property type="entry name" value="MJ1316"/>
</dbReference>
<evidence type="ECO:0000256" key="2">
    <source>
        <dbReference type="SAM" id="SignalP"/>
    </source>
</evidence>
<dbReference type="InterPro" id="IPR036509">
    <property type="entry name" value="Met_Sox_Rdtase_MsrA_sf"/>
</dbReference>
<dbReference type="PaxDb" id="35128-Thaps23492"/>
<dbReference type="Pfam" id="PF04457">
    <property type="entry name" value="MJ1316"/>
    <property type="match status" value="1"/>
</dbReference>
<accession>B5YN67</accession>
<dbReference type="RefSeq" id="XP_002296214.1">
    <property type="nucleotide sequence ID" value="XM_002296178.1"/>
</dbReference>
<name>B5YN67_THAPS</name>
<evidence type="ECO:0000313" key="5">
    <source>
        <dbReference type="Proteomes" id="UP000001449"/>
    </source>
</evidence>
<dbReference type="AlphaFoldDB" id="B5YN67"/>
<sequence>MICTPQHEPVEIQLTMKNLCSFLFLLPAAAAFNTPKPTDSLVGTSRRRFIENIASTVAVASSSLILSSPSNRATAAEDSLQDVYFGAGCFWHVQHEFVLAEKNLLGRKDDQLTSRTGYAGGFKTDSEGRVCYHNFQSVADYGKLGHGEVVGMSIPESSVGDFAVEYFKLFGTKGERADPMDKGGEYRSLLGLPGGKGHPMYAQVEAAAKDRGMTLVDGKGNDPDTLGKRLVYVMDSNKFPFYQAEVYHQYHNDFLSSAYGKEYNNLVEAAVADGRIKITGCPDRMPTISKQLEYISSGHNGRILSGISVLILGGILLKDGSSSSSSSAALTLFDEKFSSWFQLLVSAPTSHNDEAKEELLTMENIYREWTLEDDRLLHNNIKLSTVKLASLLGRGLRGVESRIKKLTNVESTAYARLFGGNDVDVDQNDTINTSSDKSSKLTPVKEVLRRIKWDPTLTSSSFSIVHYDRVEDKLCETNFDASNDNISGSEESFVFALPEHRIQRVKYLERVVWDKEMRLDCVFGTMKGRGETIDQVVDSYDEWKREEDEREERNRFRQLEITNELTRVLGDNRVGELKTLSSTLVNNEWDADEVKDYVKHVLGLYYDTKREFYKKDDCGLSEEVKDFIDVVDFLYLFSELVALLPNEQLREEILNEVELVVGRSQSESSDQSLSKSNQSSALPELNDDELEEKFVRGSGKIARKRLQLKLDDYINGDASRSNQKASVKVAKKTKNKARNKRRQQQKKKNETAGDDEDDQ</sequence>
<protein>
    <recommendedName>
        <fullName evidence="3">MJ1316 RNA cyclic group end recognition domain-containing protein</fullName>
    </recommendedName>
</protein>
<keyword evidence="5" id="KW-1185">Reference proteome</keyword>
<dbReference type="KEGG" id="tps:THAPS_23492"/>
<dbReference type="PANTHER" id="PTHR46729">
    <property type="entry name" value="LEUKOCYTE RECEPTOR CLUSTER MEMBER 9"/>
    <property type="match status" value="1"/>
</dbReference>
<dbReference type="GeneID" id="7447072"/>
<dbReference type="Gene3D" id="3.30.1060.10">
    <property type="entry name" value="Peptide methionine sulphoxide reductase MsrA"/>
    <property type="match status" value="1"/>
</dbReference>
<dbReference type="InParanoid" id="B5YN67"/>
<evidence type="ECO:0000313" key="4">
    <source>
        <dbReference type="EMBL" id="ACI64931.1"/>
    </source>
</evidence>
<keyword evidence="2" id="KW-0732">Signal</keyword>
<dbReference type="Proteomes" id="UP000001449">
    <property type="component" value="Chromosome 7"/>
</dbReference>
<proteinExistence type="predicted"/>
<feature type="compositionally biased region" description="Low complexity" evidence="1">
    <location>
        <begin position="665"/>
        <end position="680"/>
    </location>
</feature>